<comment type="catalytic activity">
    <reaction evidence="5">
        <text>hydrogencarbonate + H(+) = CO2 + H2O</text>
        <dbReference type="Rhea" id="RHEA:10748"/>
        <dbReference type="ChEBI" id="CHEBI:15377"/>
        <dbReference type="ChEBI" id="CHEBI:15378"/>
        <dbReference type="ChEBI" id="CHEBI:16526"/>
        <dbReference type="ChEBI" id="CHEBI:17544"/>
        <dbReference type="EC" id="4.2.1.1"/>
    </reaction>
</comment>
<comment type="cofactor">
    <cofactor evidence="6">
        <name>Zn(2+)</name>
        <dbReference type="ChEBI" id="CHEBI:29105"/>
    </cofactor>
    <text evidence="6">Binds 1 zinc ion per subunit.</text>
</comment>
<accession>A0A398AV83</accession>
<keyword evidence="3 6" id="KW-0479">Metal-binding</keyword>
<dbReference type="CDD" id="cd03379">
    <property type="entry name" value="beta_CA_cladeD"/>
    <property type="match status" value="1"/>
</dbReference>
<evidence type="ECO:0000256" key="6">
    <source>
        <dbReference type="PIRSR" id="PIRSR601765-1"/>
    </source>
</evidence>
<dbReference type="SMART" id="SM00947">
    <property type="entry name" value="Pro_CA"/>
    <property type="match status" value="1"/>
</dbReference>
<dbReference type="SUPFAM" id="SSF53056">
    <property type="entry name" value="beta-carbonic anhydrase, cab"/>
    <property type="match status" value="1"/>
</dbReference>
<evidence type="ECO:0000256" key="4">
    <source>
        <dbReference type="ARBA" id="ARBA00022833"/>
    </source>
</evidence>
<dbReference type="InterPro" id="IPR001765">
    <property type="entry name" value="Carbonic_anhydrase"/>
</dbReference>
<protein>
    <recommendedName>
        <fullName evidence="2">carbonic anhydrase</fullName>
        <ecNumber evidence="2">4.2.1.1</ecNumber>
    </recommendedName>
</protein>
<feature type="binding site" evidence="6">
    <location>
        <position position="40"/>
    </location>
    <ligand>
        <name>Zn(2+)</name>
        <dbReference type="ChEBI" id="CHEBI:29105"/>
    </ligand>
</feature>
<comment type="caution">
    <text evidence="7">The sequence shown here is derived from an EMBL/GenBank/DDBJ whole genome shotgun (WGS) entry which is preliminary data.</text>
</comment>
<proteinExistence type="inferred from homology"/>
<sequence>MSLLNEILEYNEKFVNEGEYTKYQTTKYPDKKMVVVSCMDTRLVELLPKSMNVRNGDIKILKTAGAIVSHPFGSVMRSILVAVYELKADEIYVIPHHDCGMSAVNTDEMIKKMVNRGVPEGTISTIENSGIDIKNWLRGFDDVYESVKHSVNCIKNHPLIPKTIPVHGLIIAPDTGKLEVVVDGYKELENVK</sequence>
<evidence type="ECO:0000313" key="8">
    <source>
        <dbReference type="Proteomes" id="UP000266016"/>
    </source>
</evidence>
<feature type="binding site" evidence="6">
    <location>
        <position position="96"/>
    </location>
    <ligand>
        <name>Zn(2+)</name>
        <dbReference type="ChEBI" id="CHEBI:29105"/>
    </ligand>
</feature>
<dbReference type="RefSeq" id="WP_119118931.1">
    <property type="nucleotide sequence ID" value="NZ_QWVS01000063.1"/>
</dbReference>
<dbReference type="AlphaFoldDB" id="A0A398AV83"/>
<dbReference type="GO" id="GO:0004089">
    <property type="term" value="F:carbonate dehydratase activity"/>
    <property type="evidence" value="ECO:0007669"/>
    <property type="project" value="UniProtKB-EC"/>
</dbReference>
<feature type="binding site" evidence="6">
    <location>
        <position position="99"/>
    </location>
    <ligand>
        <name>Zn(2+)</name>
        <dbReference type="ChEBI" id="CHEBI:29105"/>
    </ligand>
</feature>
<reference evidence="7 8" key="1">
    <citation type="submission" date="2018-08" db="EMBL/GenBank/DDBJ databases">
        <title>Bacillus jemisoniae sp. nov., Bacillus chryseoplanitiae sp. nov., Bacillus resnikiae sp. nov., and Bacillus frankliniae sp. nov., isolated from Viking spacecraft and associated surfaces.</title>
        <authorList>
            <person name="Seuylemezian A."/>
            <person name="Vaishampayan P."/>
        </authorList>
    </citation>
    <scope>NUCLEOTIDE SEQUENCE [LARGE SCALE GENOMIC DNA]</scope>
    <source>
        <strain evidence="7 8">MA001</strain>
    </source>
</reference>
<evidence type="ECO:0000256" key="3">
    <source>
        <dbReference type="ARBA" id="ARBA00022723"/>
    </source>
</evidence>
<organism evidence="7 8">
    <name type="scientific">Peribacillus asahii</name>
    <dbReference type="NCBI Taxonomy" id="228899"/>
    <lineage>
        <taxon>Bacteria</taxon>
        <taxon>Bacillati</taxon>
        <taxon>Bacillota</taxon>
        <taxon>Bacilli</taxon>
        <taxon>Bacillales</taxon>
        <taxon>Bacillaceae</taxon>
        <taxon>Peribacillus</taxon>
    </lineage>
</organism>
<dbReference type="Pfam" id="PF00484">
    <property type="entry name" value="Pro_CA"/>
    <property type="match status" value="1"/>
</dbReference>
<keyword evidence="8" id="KW-1185">Reference proteome</keyword>
<comment type="similarity">
    <text evidence="1">Belongs to the beta-class carbonic anhydrase family.</text>
</comment>
<dbReference type="EMBL" id="QWVS01000063">
    <property type="protein sequence ID" value="RID81639.1"/>
    <property type="molecule type" value="Genomic_DNA"/>
</dbReference>
<dbReference type="EC" id="4.2.1.1" evidence="2"/>
<keyword evidence="4 6" id="KW-0862">Zinc</keyword>
<dbReference type="GO" id="GO:0008270">
    <property type="term" value="F:zinc ion binding"/>
    <property type="evidence" value="ECO:0007669"/>
    <property type="project" value="InterPro"/>
</dbReference>
<evidence type="ECO:0000256" key="5">
    <source>
        <dbReference type="ARBA" id="ARBA00048348"/>
    </source>
</evidence>
<evidence type="ECO:0000256" key="1">
    <source>
        <dbReference type="ARBA" id="ARBA00006217"/>
    </source>
</evidence>
<feature type="binding site" evidence="6">
    <location>
        <position position="38"/>
    </location>
    <ligand>
        <name>Zn(2+)</name>
        <dbReference type="ChEBI" id="CHEBI:29105"/>
    </ligand>
</feature>
<name>A0A398AV83_9BACI</name>
<evidence type="ECO:0000256" key="2">
    <source>
        <dbReference type="ARBA" id="ARBA00012925"/>
    </source>
</evidence>
<gene>
    <name evidence="7" type="ORF">D1953_20085</name>
</gene>
<dbReference type="Proteomes" id="UP000266016">
    <property type="component" value="Unassembled WGS sequence"/>
</dbReference>
<dbReference type="PANTHER" id="PTHR43175">
    <property type="entry name" value="CARBONIC ANHYDRASE"/>
    <property type="match status" value="1"/>
</dbReference>
<dbReference type="PANTHER" id="PTHR43175:SF3">
    <property type="entry name" value="CARBON DISULFIDE HYDROLASE"/>
    <property type="match status" value="1"/>
</dbReference>
<dbReference type="Gene3D" id="3.40.1050.10">
    <property type="entry name" value="Carbonic anhydrase"/>
    <property type="match status" value="1"/>
</dbReference>
<dbReference type="InterPro" id="IPR036874">
    <property type="entry name" value="Carbonic_anhydrase_sf"/>
</dbReference>
<evidence type="ECO:0000313" key="7">
    <source>
        <dbReference type="EMBL" id="RID81639.1"/>
    </source>
</evidence>